<feature type="region of interest" description="Disordered" evidence="1">
    <location>
        <begin position="28"/>
        <end position="48"/>
    </location>
</feature>
<feature type="compositionally biased region" description="Low complexity" evidence="1">
    <location>
        <begin position="341"/>
        <end position="393"/>
    </location>
</feature>
<evidence type="ECO:0000256" key="1">
    <source>
        <dbReference type="SAM" id="MobiDB-lite"/>
    </source>
</evidence>
<dbReference type="Proteomes" id="UP000070501">
    <property type="component" value="Unassembled WGS sequence"/>
</dbReference>
<keyword evidence="3" id="KW-1185">Reference proteome</keyword>
<dbReference type="EMBL" id="KQ964249">
    <property type="protein sequence ID" value="KXJ92227.1"/>
    <property type="molecule type" value="Genomic_DNA"/>
</dbReference>
<feature type="compositionally biased region" description="Polar residues" evidence="1">
    <location>
        <begin position="318"/>
        <end position="333"/>
    </location>
</feature>
<reference evidence="3" key="1">
    <citation type="submission" date="2016-02" db="EMBL/GenBank/DDBJ databases">
        <title>Draft genome sequence of Microdochium bolleyi, a fungal endophyte of beachgrass.</title>
        <authorList>
            <consortium name="DOE Joint Genome Institute"/>
            <person name="David A.S."/>
            <person name="May G."/>
            <person name="Haridas S."/>
            <person name="Lim J."/>
            <person name="Wang M."/>
            <person name="Labutti K."/>
            <person name="Lipzen A."/>
            <person name="Barry K."/>
            <person name="Grigoriev I.V."/>
        </authorList>
    </citation>
    <scope>NUCLEOTIDE SEQUENCE [LARGE SCALE GENOMIC DNA]</scope>
    <source>
        <strain evidence="3">J235TASD1</strain>
    </source>
</reference>
<dbReference type="AlphaFoldDB" id="A0A136J4W1"/>
<feature type="region of interest" description="Disordered" evidence="1">
    <location>
        <begin position="287"/>
        <end position="393"/>
    </location>
</feature>
<gene>
    <name evidence="2" type="ORF">Micbo1qcDRAFT_175203</name>
</gene>
<organism evidence="2 3">
    <name type="scientific">Microdochium bolleyi</name>
    <dbReference type="NCBI Taxonomy" id="196109"/>
    <lineage>
        <taxon>Eukaryota</taxon>
        <taxon>Fungi</taxon>
        <taxon>Dikarya</taxon>
        <taxon>Ascomycota</taxon>
        <taxon>Pezizomycotina</taxon>
        <taxon>Sordariomycetes</taxon>
        <taxon>Xylariomycetidae</taxon>
        <taxon>Xylariales</taxon>
        <taxon>Microdochiaceae</taxon>
        <taxon>Microdochium</taxon>
    </lineage>
</organism>
<dbReference type="InParanoid" id="A0A136J4W1"/>
<evidence type="ECO:0000313" key="2">
    <source>
        <dbReference type="EMBL" id="KXJ92227.1"/>
    </source>
</evidence>
<protein>
    <submittedName>
        <fullName evidence="2">Uncharacterized protein</fullName>
    </submittedName>
</protein>
<proteinExistence type="predicted"/>
<evidence type="ECO:0000313" key="3">
    <source>
        <dbReference type="Proteomes" id="UP000070501"/>
    </source>
</evidence>
<feature type="compositionally biased region" description="Polar residues" evidence="1">
    <location>
        <begin position="296"/>
        <end position="310"/>
    </location>
</feature>
<name>A0A136J4W1_9PEZI</name>
<sequence>MSSTGSGPDSLKQISLYAALSEGNVFPKFDGQKKRAPDSNWSPPPDKTPLCARSRDKETYLKHLDDFLGNGDVKKRLEKVWMFDSINYYVENEASVTAVANLMIVDVATKVLLAFIDTLKADERAVLGDGFKIIPQNYISHTGGNNVYLDLLFVRVFKNEKVPRKNSNFLLIEFKAHGLLGAESFNKICSNDEAIPKRTLFRNDAAQHVAQISSYAIKAHCTVAALMDMTHVEVFWFDKMHEGPGGSKNMLVIGETCERTVFTEINNHRRAVAGLILAAFKNTAGPRPFVPPTQPPSTVESNAAGATSLTIPIRRSARINSAAPSRAHSPQSDFTEDRASDTGGSDTGDSAAAGTKAAGTKAAGTKAAGTKAASTKAAGTKATPKAGGSSTRS</sequence>
<accession>A0A136J4W1</accession>